<gene>
    <name evidence="2" type="ORF">EYF80_016794</name>
</gene>
<organism evidence="2 3">
    <name type="scientific">Liparis tanakae</name>
    <name type="common">Tanaka's snailfish</name>
    <dbReference type="NCBI Taxonomy" id="230148"/>
    <lineage>
        <taxon>Eukaryota</taxon>
        <taxon>Metazoa</taxon>
        <taxon>Chordata</taxon>
        <taxon>Craniata</taxon>
        <taxon>Vertebrata</taxon>
        <taxon>Euteleostomi</taxon>
        <taxon>Actinopterygii</taxon>
        <taxon>Neopterygii</taxon>
        <taxon>Teleostei</taxon>
        <taxon>Neoteleostei</taxon>
        <taxon>Acanthomorphata</taxon>
        <taxon>Eupercaria</taxon>
        <taxon>Perciformes</taxon>
        <taxon>Cottioidei</taxon>
        <taxon>Cottales</taxon>
        <taxon>Liparidae</taxon>
        <taxon>Liparis</taxon>
    </lineage>
</organism>
<sequence>MEGQACQGLANSEEEEEEEEEEEDEEEEEEGPAHSAGTAQPKGLTPGPEQPFWEFLSAQNYDPSRDVGLAPPNQNLNATLKLCTRDRTISGSARSQGPAEGGADGGATARLVTLTYDPTSWYSPTGDPVGCVLSPFSNVLDSSQNLGPLSIEVMGGTTRRGKAKGPAFPFP</sequence>
<dbReference type="Proteomes" id="UP000314294">
    <property type="component" value="Unassembled WGS sequence"/>
</dbReference>
<feature type="region of interest" description="Disordered" evidence="1">
    <location>
        <begin position="1"/>
        <end position="73"/>
    </location>
</feature>
<dbReference type="AlphaFoldDB" id="A0A4Z2I6R1"/>
<protein>
    <submittedName>
        <fullName evidence="2">Uncharacterized protein</fullName>
    </submittedName>
</protein>
<feature type="compositionally biased region" description="Acidic residues" evidence="1">
    <location>
        <begin position="12"/>
        <end position="30"/>
    </location>
</feature>
<name>A0A4Z2I6R1_9TELE</name>
<evidence type="ECO:0000256" key="1">
    <source>
        <dbReference type="SAM" id="MobiDB-lite"/>
    </source>
</evidence>
<evidence type="ECO:0000313" key="2">
    <source>
        <dbReference type="EMBL" id="TNN73004.1"/>
    </source>
</evidence>
<proteinExistence type="predicted"/>
<comment type="caution">
    <text evidence="2">The sequence shown here is derived from an EMBL/GenBank/DDBJ whole genome shotgun (WGS) entry which is preliminary data.</text>
</comment>
<evidence type="ECO:0000313" key="3">
    <source>
        <dbReference type="Proteomes" id="UP000314294"/>
    </source>
</evidence>
<keyword evidence="3" id="KW-1185">Reference proteome</keyword>
<accession>A0A4Z2I6R1</accession>
<dbReference type="EMBL" id="SRLO01000130">
    <property type="protein sequence ID" value="TNN73004.1"/>
    <property type="molecule type" value="Genomic_DNA"/>
</dbReference>
<reference evidence="2 3" key="1">
    <citation type="submission" date="2019-03" db="EMBL/GenBank/DDBJ databases">
        <title>First draft genome of Liparis tanakae, snailfish: a comprehensive survey of snailfish specific genes.</title>
        <authorList>
            <person name="Kim W."/>
            <person name="Song I."/>
            <person name="Jeong J.-H."/>
            <person name="Kim D."/>
            <person name="Kim S."/>
            <person name="Ryu S."/>
            <person name="Song J.Y."/>
            <person name="Lee S.K."/>
        </authorList>
    </citation>
    <scope>NUCLEOTIDE SEQUENCE [LARGE SCALE GENOMIC DNA]</scope>
    <source>
        <tissue evidence="2">Muscle</tissue>
    </source>
</reference>